<dbReference type="SMART" id="SM00365">
    <property type="entry name" value="LRR_SD22"/>
    <property type="match status" value="3"/>
</dbReference>
<dbReference type="InterPro" id="IPR001611">
    <property type="entry name" value="Leu-rich_rpt"/>
</dbReference>
<evidence type="ECO:0000313" key="3">
    <source>
        <dbReference type="EMBL" id="OGH59337.1"/>
    </source>
</evidence>
<organism evidence="3 4">
    <name type="scientific">Candidatus Magasanikbacteria bacterium RIFCSPHIGHO2_01_FULL_33_34</name>
    <dbReference type="NCBI Taxonomy" id="1798671"/>
    <lineage>
        <taxon>Bacteria</taxon>
        <taxon>Candidatus Magasanikiibacteriota</taxon>
    </lineage>
</organism>
<gene>
    <name evidence="3" type="ORF">A2725_00705</name>
</gene>
<reference evidence="3 4" key="1">
    <citation type="journal article" date="2016" name="Nat. Commun.">
        <title>Thousands of microbial genomes shed light on interconnected biogeochemical processes in an aquifer system.</title>
        <authorList>
            <person name="Anantharaman K."/>
            <person name="Brown C.T."/>
            <person name="Hug L.A."/>
            <person name="Sharon I."/>
            <person name="Castelle C.J."/>
            <person name="Probst A.J."/>
            <person name="Thomas B.C."/>
            <person name="Singh A."/>
            <person name="Wilkins M.J."/>
            <person name="Karaoz U."/>
            <person name="Brodie E.L."/>
            <person name="Williams K.H."/>
            <person name="Hubbard S.S."/>
            <person name="Banfield J.F."/>
        </authorList>
    </citation>
    <scope>NUCLEOTIDE SEQUENCE [LARGE SCALE GENOMIC DNA]</scope>
</reference>
<dbReference type="InterPro" id="IPR050216">
    <property type="entry name" value="LRR_domain-containing"/>
</dbReference>
<name>A0A1F6LIV8_9BACT</name>
<dbReference type="PANTHER" id="PTHR48051">
    <property type="match status" value="1"/>
</dbReference>
<protein>
    <recommendedName>
        <fullName evidence="5">Leucine-rich repeat domain-containing protein</fullName>
    </recommendedName>
</protein>
<evidence type="ECO:0008006" key="5">
    <source>
        <dbReference type="Google" id="ProtNLM"/>
    </source>
</evidence>
<dbReference type="Proteomes" id="UP000177067">
    <property type="component" value="Unassembled WGS sequence"/>
</dbReference>
<sequence length="219" mass="25267">MKKIIFLIIVICFFSFALLVIKGPVNTWGCKDGSWIKFGNLDIEKPNRVCGLTDTIKGKILFVTESYRLNSKILNTEKYSNQGLENVPPELLYMLDTVVIKLDNNQLSVLPDKFYELNKVKELYLDHNNIVEISQDIGKLSNLEKLDLSHNSLSDIPKEMGELKKLRRLDLSKNKLKDFPEEFYSLSTNLENLDIFGNNFNDDFIIILQEKLPNTTINF</sequence>
<dbReference type="GO" id="GO:0005737">
    <property type="term" value="C:cytoplasm"/>
    <property type="evidence" value="ECO:0007669"/>
    <property type="project" value="TreeGrafter"/>
</dbReference>
<dbReference type="InterPro" id="IPR032675">
    <property type="entry name" value="LRR_dom_sf"/>
</dbReference>
<comment type="caution">
    <text evidence="3">The sequence shown here is derived from an EMBL/GenBank/DDBJ whole genome shotgun (WGS) entry which is preliminary data.</text>
</comment>
<dbReference type="InterPro" id="IPR003591">
    <property type="entry name" value="Leu-rich_rpt_typical-subtyp"/>
</dbReference>
<proteinExistence type="predicted"/>
<evidence type="ECO:0000256" key="1">
    <source>
        <dbReference type="ARBA" id="ARBA00022614"/>
    </source>
</evidence>
<dbReference type="EMBL" id="MFPS01000007">
    <property type="protein sequence ID" value="OGH59337.1"/>
    <property type="molecule type" value="Genomic_DNA"/>
</dbReference>
<dbReference type="Pfam" id="PF13855">
    <property type="entry name" value="LRR_8"/>
    <property type="match status" value="1"/>
</dbReference>
<dbReference type="Gene3D" id="3.80.10.10">
    <property type="entry name" value="Ribonuclease Inhibitor"/>
    <property type="match status" value="1"/>
</dbReference>
<evidence type="ECO:0000256" key="2">
    <source>
        <dbReference type="ARBA" id="ARBA00022737"/>
    </source>
</evidence>
<dbReference type="SUPFAM" id="SSF52058">
    <property type="entry name" value="L domain-like"/>
    <property type="match status" value="1"/>
</dbReference>
<evidence type="ECO:0000313" key="4">
    <source>
        <dbReference type="Proteomes" id="UP000177067"/>
    </source>
</evidence>
<dbReference type="AlphaFoldDB" id="A0A1F6LIV8"/>
<keyword evidence="1" id="KW-0433">Leucine-rich repeat</keyword>
<keyword evidence="2" id="KW-0677">Repeat</keyword>
<dbReference type="SMART" id="SM00369">
    <property type="entry name" value="LRR_TYP"/>
    <property type="match status" value="3"/>
</dbReference>
<dbReference type="PRINTS" id="PR00019">
    <property type="entry name" value="LEURICHRPT"/>
</dbReference>
<dbReference type="PANTHER" id="PTHR48051:SF1">
    <property type="entry name" value="RAS SUPPRESSOR PROTEIN 1"/>
    <property type="match status" value="1"/>
</dbReference>
<accession>A0A1F6LIV8</accession>
<dbReference type="PROSITE" id="PS51450">
    <property type="entry name" value="LRR"/>
    <property type="match status" value="2"/>
</dbReference>